<comment type="caution">
    <text evidence="6">The sequence shown here is derived from an EMBL/GenBank/DDBJ whole genome shotgun (WGS) entry which is preliminary data.</text>
</comment>
<evidence type="ECO:0000259" key="5">
    <source>
        <dbReference type="PROSITE" id="PS51918"/>
    </source>
</evidence>
<dbReference type="InterPro" id="IPR058240">
    <property type="entry name" value="rSAM_sf"/>
</dbReference>
<keyword evidence="1" id="KW-0949">S-adenosyl-L-methionine</keyword>
<accession>A0A1F7W710</accession>
<dbReference type="Proteomes" id="UP000176501">
    <property type="component" value="Unassembled WGS sequence"/>
</dbReference>
<dbReference type="SFLD" id="SFLDS00029">
    <property type="entry name" value="Radical_SAM"/>
    <property type="match status" value="1"/>
</dbReference>
<dbReference type="SUPFAM" id="SSF102114">
    <property type="entry name" value="Radical SAM enzymes"/>
    <property type="match status" value="1"/>
</dbReference>
<protein>
    <recommendedName>
        <fullName evidence="5">Radical SAM core domain-containing protein</fullName>
    </recommendedName>
</protein>
<dbReference type="CDD" id="cd01335">
    <property type="entry name" value="Radical_SAM"/>
    <property type="match status" value="1"/>
</dbReference>
<dbReference type="InterPro" id="IPR013785">
    <property type="entry name" value="Aldolase_TIM"/>
</dbReference>
<dbReference type="InterPro" id="IPR007197">
    <property type="entry name" value="rSAM"/>
</dbReference>
<evidence type="ECO:0000256" key="1">
    <source>
        <dbReference type="ARBA" id="ARBA00022691"/>
    </source>
</evidence>
<reference evidence="6 7" key="1">
    <citation type="journal article" date="2016" name="Nat. Commun.">
        <title>Thousands of microbial genomes shed light on interconnected biogeochemical processes in an aquifer system.</title>
        <authorList>
            <person name="Anantharaman K."/>
            <person name="Brown C.T."/>
            <person name="Hug L.A."/>
            <person name="Sharon I."/>
            <person name="Castelle C.J."/>
            <person name="Probst A.J."/>
            <person name="Thomas B.C."/>
            <person name="Singh A."/>
            <person name="Wilkins M.J."/>
            <person name="Karaoz U."/>
            <person name="Brodie E.L."/>
            <person name="Williams K.H."/>
            <person name="Hubbard S.S."/>
            <person name="Banfield J.F."/>
        </authorList>
    </citation>
    <scope>NUCLEOTIDE SEQUENCE [LARGE SCALE GENOMIC DNA]</scope>
</reference>
<dbReference type="InterPro" id="IPR050377">
    <property type="entry name" value="Radical_SAM_PqqE_MftC-like"/>
</dbReference>
<dbReference type="AlphaFoldDB" id="A0A1F7W710"/>
<evidence type="ECO:0000256" key="2">
    <source>
        <dbReference type="ARBA" id="ARBA00022723"/>
    </source>
</evidence>
<keyword evidence="2" id="KW-0479">Metal-binding</keyword>
<dbReference type="PROSITE" id="PS51918">
    <property type="entry name" value="RADICAL_SAM"/>
    <property type="match status" value="1"/>
</dbReference>
<evidence type="ECO:0000256" key="3">
    <source>
        <dbReference type="ARBA" id="ARBA00023004"/>
    </source>
</evidence>
<gene>
    <name evidence="6" type="ORF">A2304_01960</name>
</gene>
<dbReference type="PANTHER" id="PTHR11228:SF7">
    <property type="entry name" value="PQQA PEPTIDE CYCLASE"/>
    <property type="match status" value="1"/>
</dbReference>
<dbReference type="EMBL" id="MGFE01000020">
    <property type="protein sequence ID" value="OGL98436.1"/>
    <property type="molecule type" value="Genomic_DNA"/>
</dbReference>
<sequence>MYDFANVLFAGPCNRACPWCIGKLIPMHVNQDNLGVFPPRGIDAFVDAANEHCVRQIVFTGTTTDPQLYQHEAKLLALLRERLHADARFSIHTNGVLALRKIKVLNLYDRACISFPSFHPDTYAKMMGSRRVPDLARIIREARIPVKVSCVLNEHNVSELGDFAADCHRIGVRRLVLRRLYGETRDWALPQDWPVIGSFKGNSVMDYHGMEITYWNFEGSRCMSLNLFPDGTLGTSYLLVKTPEFTLTT</sequence>
<dbReference type="GO" id="GO:0003824">
    <property type="term" value="F:catalytic activity"/>
    <property type="evidence" value="ECO:0007669"/>
    <property type="project" value="InterPro"/>
</dbReference>
<evidence type="ECO:0000313" key="7">
    <source>
        <dbReference type="Proteomes" id="UP000176501"/>
    </source>
</evidence>
<dbReference type="GO" id="GO:0051536">
    <property type="term" value="F:iron-sulfur cluster binding"/>
    <property type="evidence" value="ECO:0007669"/>
    <property type="project" value="UniProtKB-KW"/>
</dbReference>
<dbReference type="Gene3D" id="3.20.20.70">
    <property type="entry name" value="Aldolase class I"/>
    <property type="match status" value="1"/>
</dbReference>
<feature type="domain" description="Radical SAM core" evidence="5">
    <location>
        <begin position="1"/>
        <end position="211"/>
    </location>
</feature>
<name>A0A1F7W710_9BACT</name>
<evidence type="ECO:0000313" key="6">
    <source>
        <dbReference type="EMBL" id="OGL98436.1"/>
    </source>
</evidence>
<proteinExistence type="predicted"/>
<dbReference type="GO" id="GO:0046872">
    <property type="term" value="F:metal ion binding"/>
    <property type="evidence" value="ECO:0007669"/>
    <property type="project" value="UniProtKB-KW"/>
</dbReference>
<dbReference type="PANTHER" id="PTHR11228">
    <property type="entry name" value="RADICAL SAM DOMAIN PROTEIN"/>
    <property type="match status" value="1"/>
</dbReference>
<dbReference type="Pfam" id="PF04055">
    <property type="entry name" value="Radical_SAM"/>
    <property type="match status" value="1"/>
</dbReference>
<evidence type="ECO:0000256" key="4">
    <source>
        <dbReference type="ARBA" id="ARBA00023014"/>
    </source>
</evidence>
<keyword evidence="3" id="KW-0408">Iron</keyword>
<organism evidence="6 7">
    <name type="scientific">Candidatus Uhrbacteria bacterium RIFOXYB2_FULL_57_15</name>
    <dbReference type="NCBI Taxonomy" id="1802422"/>
    <lineage>
        <taxon>Bacteria</taxon>
        <taxon>Candidatus Uhriibacteriota</taxon>
    </lineage>
</organism>
<keyword evidence="4" id="KW-0411">Iron-sulfur</keyword>